<comment type="caution">
    <text evidence="1">The sequence shown here is derived from an EMBL/GenBank/DDBJ whole genome shotgun (WGS) entry which is preliminary data.</text>
</comment>
<dbReference type="EMBL" id="JAMWYS010000030">
    <property type="protein sequence ID" value="MCO4293068.1"/>
    <property type="molecule type" value="Genomic_DNA"/>
</dbReference>
<evidence type="ECO:0000313" key="2">
    <source>
        <dbReference type="Proteomes" id="UP001155182"/>
    </source>
</evidence>
<proteinExistence type="predicted"/>
<dbReference type="RefSeq" id="WP_252587562.1">
    <property type="nucleotide sequence ID" value="NZ_JAMWYS010000030.1"/>
</dbReference>
<dbReference type="AlphaFoldDB" id="A0A9X2F9T0"/>
<gene>
    <name evidence="1" type="ORF">NF867_09350</name>
</gene>
<reference evidence="1" key="1">
    <citation type="submission" date="2022-06" db="EMBL/GenBank/DDBJ databases">
        <title>Solitalea sp. MAHUQ-68 isolated from rhizospheric soil.</title>
        <authorList>
            <person name="Huq M.A."/>
        </authorList>
    </citation>
    <scope>NUCLEOTIDE SEQUENCE</scope>
    <source>
        <strain evidence="1">MAHUQ-68</strain>
    </source>
</reference>
<protein>
    <submittedName>
        <fullName evidence="1">Uncharacterized protein</fullName>
    </submittedName>
</protein>
<accession>A0A9X2F9T0</accession>
<name>A0A9X2F9T0_9SPHI</name>
<organism evidence="1 2">
    <name type="scientific">Solitalea agri</name>
    <dbReference type="NCBI Taxonomy" id="2953739"/>
    <lineage>
        <taxon>Bacteria</taxon>
        <taxon>Pseudomonadati</taxon>
        <taxon>Bacteroidota</taxon>
        <taxon>Sphingobacteriia</taxon>
        <taxon>Sphingobacteriales</taxon>
        <taxon>Sphingobacteriaceae</taxon>
        <taxon>Solitalea</taxon>
    </lineage>
</organism>
<dbReference type="Proteomes" id="UP001155182">
    <property type="component" value="Unassembled WGS sequence"/>
</dbReference>
<keyword evidence="2" id="KW-1185">Reference proteome</keyword>
<evidence type="ECO:0000313" key="1">
    <source>
        <dbReference type="EMBL" id="MCO4293068.1"/>
    </source>
</evidence>
<sequence length="265" mass="31608">MDIRKYFDYNPILDLTAAQIGINKWDWFSINNENETEALELMKKNRFDVLPISQNGKILKYFSTREWNIYNNLNLTKIGEGDTIYYRLSFIDLVRKFNKEERHFYFLTNYQEILGLVSYVNLNCQAVYNYLYEVFADIEQSIVYLLKKHIEQNDIIKEFKKSNDKHLEAVVRNFDESLKTGSDNSIFEHMYLQTIGITLNKFVNTLPVEFKILNKFSSKFSANGLYSQLRNKVMHPVRPILNEKETMQKIDELLKDYLEIKEILR</sequence>